<dbReference type="EMBL" id="LDQC01000031">
    <property type="protein sequence ID" value="KTR08344.1"/>
    <property type="molecule type" value="Genomic_DNA"/>
</dbReference>
<dbReference type="RefSeq" id="WP_058725189.1">
    <property type="nucleotide sequence ID" value="NZ_LDQC01000031.1"/>
</dbReference>
<organism evidence="2 3">
    <name type="scientific">Curtobacterium luteum</name>
    <dbReference type="NCBI Taxonomy" id="33881"/>
    <lineage>
        <taxon>Bacteria</taxon>
        <taxon>Bacillati</taxon>
        <taxon>Actinomycetota</taxon>
        <taxon>Actinomycetes</taxon>
        <taxon>Micrococcales</taxon>
        <taxon>Microbacteriaceae</taxon>
        <taxon>Curtobacterium</taxon>
    </lineage>
</organism>
<accession>A0A175RZG5</accession>
<sequence>MNATNRVVGRIALVLVGLVLLLAGAGAVLVQTVPVAAGVWHDLARPGLADLGARATQDASLVAWTAVLGSAVVVGVLALVVLSTLGGGRTGTVVQDDGAADPGADGVAGSVRIEAAAVQHALSSAIGGLPQVASLAVDVYRVRGRRAVRIKVRPRRGAGPREVTERVEGIVADLDTLLGEQLPVLLEIARGGAGSGKPDRVH</sequence>
<name>A0A175RZG5_9MICO</name>
<dbReference type="STRING" id="33881.NS184_05795"/>
<evidence type="ECO:0008006" key="4">
    <source>
        <dbReference type="Google" id="ProtNLM"/>
    </source>
</evidence>
<evidence type="ECO:0000256" key="1">
    <source>
        <dbReference type="SAM" id="Phobius"/>
    </source>
</evidence>
<keyword evidence="1" id="KW-0812">Transmembrane</keyword>
<dbReference type="OrthoDB" id="5123397at2"/>
<evidence type="ECO:0000313" key="2">
    <source>
        <dbReference type="EMBL" id="KTR08344.1"/>
    </source>
</evidence>
<dbReference type="AlphaFoldDB" id="A0A175RZG5"/>
<gene>
    <name evidence="2" type="ORF">NS184_05795</name>
</gene>
<dbReference type="Proteomes" id="UP000078252">
    <property type="component" value="Unassembled WGS sequence"/>
</dbReference>
<comment type="caution">
    <text evidence="2">The sequence shown here is derived from an EMBL/GenBank/DDBJ whole genome shotgun (WGS) entry which is preliminary data.</text>
</comment>
<keyword evidence="1" id="KW-0472">Membrane</keyword>
<protein>
    <recommendedName>
        <fullName evidence="4">Alkaline shock response membrane anchor protein AmaP</fullName>
    </recommendedName>
</protein>
<proteinExistence type="predicted"/>
<reference evidence="2 3" key="1">
    <citation type="journal article" date="2016" name="Front. Microbiol.">
        <title>Genomic Resource of Rice Seed Associated Bacteria.</title>
        <authorList>
            <person name="Midha S."/>
            <person name="Bansal K."/>
            <person name="Sharma S."/>
            <person name="Kumar N."/>
            <person name="Patil P.P."/>
            <person name="Chaudhry V."/>
            <person name="Patil P.B."/>
        </authorList>
    </citation>
    <scope>NUCLEOTIDE SEQUENCE [LARGE SCALE GENOMIC DNA]</scope>
    <source>
        <strain evidence="2 3">NS184</strain>
    </source>
</reference>
<dbReference type="PATRIC" id="fig|33881.3.peg.1453"/>
<keyword evidence="1" id="KW-1133">Transmembrane helix</keyword>
<evidence type="ECO:0000313" key="3">
    <source>
        <dbReference type="Proteomes" id="UP000078252"/>
    </source>
</evidence>
<feature type="transmembrane region" description="Helical" evidence="1">
    <location>
        <begin position="61"/>
        <end position="82"/>
    </location>
</feature>